<dbReference type="InterPro" id="IPR044084">
    <property type="entry name" value="AvModA-like_subst-bd"/>
</dbReference>
<evidence type="ECO:0000313" key="5">
    <source>
        <dbReference type="Proteomes" id="UP001596055"/>
    </source>
</evidence>
<dbReference type="SUPFAM" id="SSF53850">
    <property type="entry name" value="Periplasmic binding protein-like II"/>
    <property type="match status" value="1"/>
</dbReference>
<dbReference type="InterPro" id="IPR050682">
    <property type="entry name" value="ModA/WtpA"/>
</dbReference>
<dbReference type="CDD" id="cd13539">
    <property type="entry name" value="PBP2_AvModA"/>
    <property type="match status" value="1"/>
</dbReference>
<dbReference type="RefSeq" id="WP_248155764.1">
    <property type="nucleotide sequence ID" value="NZ_JAKZAJ010000002.1"/>
</dbReference>
<dbReference type="Proteomes" id="UP001596055">
    <property type="component" value="Unassembled WGS sequence"/>
</dbReference>
<keyword evidence="2" id="KW-0479">Metal-binding</keyword>
<dbReference type="Gene3D" id="3.40.190.10">
    <property type="entry name" value="Periplasmic binding protein-like II"/>
    <property type="match status" value="2"/>
</dbReference>
<evidence type="ECO:0000256" key="1">
    <source>
        <dbReference type="ARBA" id="ARBA00009175"/>
    </source>
</evidence>
<gene>
    <name evidence="4" type="primary">modA</name>
    <name evidence="4" type="ORF">ACFPQA_09065</name>
</gene>
<evidence type="ECO:0000256" key="2">
    <source>
        <dbReference type="ARBA" id="ARBA00022723"/>
    </source>
</evidence>
<protein>
    <submittedName>
        <fullName evidence="4">Molybdate ABC transporter substrate-binding protein</fullName>
    </submittedName>
</protein>
<comment type="caution">
    <text evidence="4">The sequence shown here is derived from an EMBL/GenBank/DDBJ whole genome shotgun (WGS) entry which is preliminary data.</text>
</comment>
<proteinExistence type="inferred from homology"/>
<dbReference type="PANTHER" id="PTHR30632:SF14">
    <property type="entry name" value="TUNGSTATE_MOLYBDATE_CHROMATE-BINDING PROTEIN MODA"/>
    <property type="match status" value="1"/>
</dbReference>
<comment type="similarity">
    <text evidence="1">Belongs to the bacterial solute-binding protein ModA family.</text>
</comment>
<dbReference type="PANTHER" id="PTHR30632">
    <property type="entry name" value="MOLYBDATE-BINDING PERIPLASMIC PROTEIN"/>
    <property type="match status" value="1"/>
</dbReference>
<name>A0ABW0RNT8_9GAMM</name>
<reference evidence="5" key="1">
    <citation type="journal article" date="2019" name="Int. J. Syst. Evol. Microbiol.">
        <title>The Global Catalogue of Microorganisms (GCM) 10K type strain sequencing project: providing services to taxonomists for standard genome sequencing and annotation.</title>
        <authorList>
            <consortium name="The Broad Institute Genomics Platform"/>
            <consortium name="The Broad Institute Genome Sequencing Center for Infectious Disease"/>
            <person name="Wu L."/>
            <person name="Ma J."/>
        </authorList>
    </citation>
    <scope>NUCLEOTIDE SEQUENCE [LARGE SCALE GENOMIC DNA]</scope>
    <source>
        <strain evidence="5">CGMCC 4.1799</strain>
    </source>
</reference>
<dbReference type="PIRSF" id="PIRSF004846">
    <property type="entry name" value="ModA"/>
    <property type="match status" value="1"/>
</dbReference>
<dbReference type="Pfam" id="PF13531">
    <property type="entry name" value="SBP_bac_11"/>
    <property type="match status" value="1"/>
</dbReference>
<evidence type="ECO:0000256" key="3">
    <source>
        <dbReference type="ARBA" id="ARBA00022729"/>
    </source>
</evidence>
<dbReference type="NCBIfam" id="TIGR01256">
    <property type="entry name" value="modA"/>
    <property type="match status" value="1"/>
</dbReference>
<sequence length="260" mass="27888">MVRIDAPAVSAPLFRAVVLLILLVTGSPGFAGEVRIAVAANFTDTTHALITAFETRTGHRASASFGSTGKLYAQIRNGAPFDVFLAADARRPRLLEKEGRAVAGTRFTYAIGKLALWTPEPHAFEKPEAFLSSTALARVAIANPKTAPYGLAARQALKSMNLWDSLQHRIVRGDSIAQAFQFIASGNAGAGFVALSQIKSWDGQAGTQWLVPQSYYAPLEQQAVLLDRGKTNPAAQAWLDFLKSPEATGIIQGYGYEGLK</sequence>
<organism evidence="4 5">
    <name type="scientific">Marinobacter koreensis</name>
    <dbReference type="NCBI Taxonomy" id="335974"/>
    <lineage>
        <taxon>Bacteria</taxon>
        <taxon>Pseudomonadati</taxon>
        <taxon>Pseudomonadota</taxon>
        <taxon>Gammaproteobacteria</taxon>
        <taxon>Pseudomonadales</taxon>
        <taxon>Marinobacteraceae</taxon>
        <taxon>Marinobacter</taxon>
    </lineage>
</organism>
<evidence type="ECO:0000313" key="4">
    <source>
        <dbReference type="EMBL" id="MFC5545200.1"/>
    </source>
</evidence>
<keyword evidence="3" id="KW-0732">Signal</keyword>
<dbReference type="InterPro" id="IPR005950">
    <property type="entry name" value="ModA"/>
</dbReference>
<dbReference type="EMBL" id="JBHSNL010000001">
    <property type="protein sequence ID" value="MFC5545200.1"/>
    <property type="molecule type" value="Genomic_DNA"/>
</dbReference>
<keyword evidence="5" id="KW-1185">Reference proteome</keyword>
<accession>A0ABW0RNT8</accession>